<keyword evidence="3" id="KW-0808">Transferase</keyword>
<evidence type="ECO:0000313" key="6">
    <source>
        <dbReference type="Proteomes" id="UP000677913"/>
    </source>
</evidence>
<gene>
    <name evidence="5" type="ORF">KGA66_14870</name>
</gene>
<dbReference type="GO" id="GO:0032259">
    <property type="term" value="P:methylation"/>
    <property type="evidence" value="ECO:0007669"/>
    <property type="project" value="UniProtKB-KW"/>
</dbReference>
<dbReference type="AlphaFoldDB" id="A0A8J7WS59"/>
<comment type="similarity">
    <text evidence="1">Belongs to the methyltransferase superfamily.</text>
</comment>
<reference evidence="5" key="1">
    <citation type="submission" date="2021-04" db="EMBL/GenBank/DDBJ databases">
        <title>Genome based classification of Actinospica acidithermotolerans sp. nov., an actinobacterium isolated from an Indonesian hot spring.</title>
        <authorList>
            <person name="Kusuma A.B."/>
            <person name="Putra K.E."/>
            <person name="Nafisah S."/>
            <person name="Loh J."/>
            <person name="Nouioui I."/>
            <person name="Goodfellow M."/>
        </authorList>
    </citation>
    <scope>NUCLEOTIDE SEQUENCE</scope>
    <source>
        <strain evidence="5">DSM 45618</strain>
    </source>
</reference>
<dbReference type="EMBL" id="JAGSXH010000048">
    <property type="protein sequence ID" value="MBS2964339.1"/>
    <property type="molecule type" value="Genomic_DNA"/>
</dbReference>
<evidence type="ECO:0000259" key="4">
    <source>
        <dbReference type="Pfam" id="PF08241"/>
    </source>
</evidence>
<dbReference type="Pfam" id="PF08241">
    <property type="entry name" value="Methyltransf_11"/>
    <property type="match status" value="1"/>
</dbReference>
<keyword evidence="6" id="KW-1185">Reference proteome</keyword>
<dbReference type="InterPro" id="IPR013216">
    <property type="entry name" value="Methyltransf_11"/>
</dbReference>
<evidence type="ECO:0000256" key="2">
    <source>
        <dbReference type="ARBA" id="ARBA00022603"/>
    </source>
</evidence>
<feature type="domain" description="Methyltransferase type 11" evidence="4">
    <location>
        <begin position="43"/>
        <end position="132"/>
    </location>
</feature>
<evidence type="ECO:0000313" key="5">
    <source>
        <dbReference type="EMBL" id="MBS2964339.1"/>
    </source>
</evidence>
<organism evidence="5 6">
    <name type="scientific">Actinocrinis puniceicyclus</name>
    <dbReference type="NCBI Taxonomy" id="977794"/>
    <lineage>
        <taxon>Bacteria</taxon>
        <taxon>Bacillati</taxon>
        <taxon>Actinomycetota</taxon>
        <taxon>Actinomycetes</taxon>
        <taxon>Catenulisporales</taxon>
        <taxon>Actinospicaceae</taxon>
        <taxon>Actinocrinis</taxon>
    </lineage>
</organism>
<keyword evidence="2 5" id="KW-0489">Methyltransferase</keyword>
<dbReference type="InterPro" id="IPR029063">
    <property type="entry name" value="SAM-dependent_MTases_sf"/>
</dbReference>
<dbReference type="SUPFAM" id="SSF53335">
    <property type="entry name" value="S-adenosyl-L-methionine-dependent methyltransferases"/>
    <property type="match status" value="1"/>
</dbReference>
<dbReference type="Gene3D" id="3.40.50.150">
    <property type="entry name" value="Vaccinia Virus protein VP39"/>
    <property type="match status" value="1"/>
</dbReference>
<proteinExistence type="inferred from homology"/>
<dbReference type="GO" id="GO:0008757">
    <property type="term" value="F:S-adenosylmethionine-dependent methyltransferase activity"/>
    <property type="evidence" value="ECO:0007669"/>
    <property type="project" value="InterPro"/>
</dbReference>
<evidence type="ECO:0000256" key="3">
    <source>
        <dbReference type="ARBA" id="ARBA00022679"/>
    </source>
</evidence>
<dbReference type="InterPro" id="IPR051052">
    <property type="entry name" value="Diverse_substrate_MTase"/>
</dbReference>
<comment type="caution">
    <text evidence="5">The sequence shown here is derived from an EMBL/GenBank/DDBJ whole genome shotgun (WGS) entry which is preliminary data.</text>
</comment>
<sequence length="251" mass="27288">MAERSKFDTVAANYAAGRPDYPAELYDMLETVVGGPLAGLAVVDLGAGTGIASRQLARRGALVTALELSGPMIEHLAASSPGVRAVRGSATALPLRDDCADLVTSAQAWHWMDPALAVPELRRVLRPGGVFAAWWNHTHRESEWEQQQQERIEAAAGPDWRAASSPFAQRGGELGPDFDLPVSVHEFTWQRTIALERHLHNLVSKSYVAELANREEFLATERAILGERFPGGFVTERFGTHMVTVVVPGDA</sequence>
<dbReference type="PANTHER" id="PTHR44942">
    <property type="entry name" value="METHYLTRANSF_11 DOMAIN-CONTAINING PROTEIN"/>
    <property type="match status" value="1"/>
</dbReference>
<name>A0A8J7WS59_9ACTN</name>
<accession>A0A8J7WS59</accession>
<dbReference type="Proteomes" id="UP000677913">
    <property type="component" value="Unassembled WGS sequence"/>
</dbReference>
<dbReference type="PANTHER" id="PTHR44942:SF4">
    <property type="entry name" value="METHYLTRANSFERASE TYPE 11 DOMAIN-CONTAINING PROTEIN"/>
    <property type="match status" value="1"/>
</dbReference>
<evidence type="ECO:0000256" key="1">
    <source>
        <dbReference type="ARBA" id="ARBA00008361"/>
    </source>
</evidence>
<protein>
    <submittedName>
        <fullName evidence="5">Methyltransferase domain-containing protein</fullName>
    </submittedName>
</protein>
<dbReference type="RefSeq" id="WP_211468705.1">
    <property type="nucleotide sequence ID" value="NZ_JAGSXH010000048.1"/>
</dbReference>
<dbReference type="CDD" id="cd02440">
    <property type="entry name" value="AdoMet_MTases"/>
    <property type="match status" value="1"/>
</dbReference>